<evidence type="ECO:0000256" key="9">
    <source>
        <dbReference type="SAM" id="MobiDB-lite"/>
    </source>
</evidence>
<dbReference type="Gene3D" id="1.10.167.10">
    <property type="entry name" value="Regulator of G-protein Signalling 4, domain 2"/>
    <property type="match status" value="1"/>
</dbReference>
<dbReference type="InterPro" id="IPR035899">
    <property type="entry name" value="DBL_dom_sf"/>
</dbReference>
<dbReference type="CDD" id="cd00160">
    <property type="entry name" value="RhoGEF"/>
    <property type="match status" value="1"/>
</dbReference>
<evidence type="ECO:0000256" key="5">
    <source>
        <dbReference type="ARBA" id="ARBA00022553"/>
    </source>
</evidence>
<dbReference type="FunFam" id="1.20.900.10:FF:000006">
    <property type="entry name" value="Rho guanine nucleotide exchange factor (GEF) 11"/>
    <property type="match status" value="1"/>
</dbReference>
<dbReference type="SUPFAM" id="SSF48097">
    <property type="entry name" value="Regulator of G-protein signaling, RGS"/>
    <property type="match status" value="1"/>
</dbReference>
<dbReference type="InterPro" id="IPR001331">
    <property type="entry name" value="GDS_CDC24_CS"/>
</dbReference>
<evidence type="ECO:0000256" key="3">
    <source>
        <dbReference type="ARBA" id="ARBA00022468"/>
    </source>
</evidence>
<dbReference type="STRING" id="99883.ENSTNIP00000011025"/>
<dbReference type="GO" id="GO:0016020">
    <property type="term" value="C:membrane"/>
    <property type="evidence" value="ECO:0007669"/>
    <property type="project" value="UniProtKB-SubCell"/>
</dbReference>
<dbReference type="PROSITE" id="PS00741">
    <property type="entry name" value="DH_1"/>
    <property type="match status" value="1"/>
</dbReference>
<protein>
    <submittedName>
        <fullName evidence="11">Rho guanine nucleotide exchange factor (GEF) 1</fullName>
    </submittedName>
</protein>
<feature type="region of interest" description="Disordered" evidence="9">
    <location>
        <begin position="216"/>
        <end position="249"/>
    </location>
</feature>
<evidence type="ECO:0000256" key="2">
    <source>
        <dbReference type="ARBA" id="ARBA00004496"/>
    </source>
</evidence>
<dbReference type="SUPFAM" id="SSF50729">
    <property type="entry name" value="PH domain-like"/>
    <property type="match status" value="1"/>
</dbReference>
<dbReference type="InterPro" id="IPR000219">
    <property type="entry name" value="DH_dom"/>
</dbReference>
<reference evidence="12" key="1">
    <citation type="journal article" date="2004" name="Nature">
        <title>Genome duplication in the teleost fish Tetraodon nigroviridis reveals the early vertebrate proto-karyotype.</title>
        <authorList>
            <person name="Jaillon O."/>
            <person name="Aury J.-M."/>
            <person name="Brunet F."/>
            <person name="Petit J.-L."/>
            <person name="Stange-Thomann N."/>
            <person name="Mauceli E."/>
            <person name="Bouneau L."/>
            <person name="Fischer C."/>
            <person name="Ozouf-Costaz C."/>
            <person name="Bernot A."/>
            <person name="Nicaud S."/>
            <person name="Jaffe D."/>
            <person name="Fisher S."/>
            <person name="Lutfalla G."/>
            <person name="Dossat C."/>
            <person name="Segurens B."/>
            <person name="Dasilva C."/>
            <person name="Salanoubat M."/>
            <person name="Levy M."/>
            <person name="Boudet N."/>
            <person name="Castellano S."/>
            <person name="Anthouard V."/>
            <person name="Jubin C."/>
            <person name="Castelli V."/>
            <person name="Katinka M."/>
            <person name="Vacherie B."/>
            <person name="Biemont C."/>
            <person name="Skalli Z."/>
            <person name="Cattolico L."/>
            <person name="Poulain J."/>
            <person name="De Berardinis V."/>
            <person name="Cruaud C."/>
            <person name="Duprat S."/>
            <person name="Brottier P."/>
            <person name="Coutanceau J.-P."/>
            <person name="Gouzy J."/>
            <person name="Parra G."/>
            <person name="Lardier G."/>
            <person name="Chapple C."/>
            <person name="McKernan K.J."/>
            <person name="McEwan P."/>
            <person name="Bosak S."/>
            <person name="Kellis M."/>
            <person name="Volff J.-N."/>
            <person name="Guigo R."/>
            <person name="Zody M.C."/>
            <person name="Mesirov J."/>
            <person name="Lindblad-Toh K."/>
            <person name="Birren B."/>
            <person name="Nusbaum C."/>
            <person name="Kahn D."/>
            <person name="Robinson-Rechavi M."/>
            <person name="Laudet V."/>
            <person name="Schachter V."/>
            <person name="Quetier F."/>
            <person name="Saurin W."/>
            <person name="Scarpelli C."/>
            <person name="Wincker P."/>
            <person name="Lander E.S."/>
            <person name="Weissenbach J."/>
            <person name="Roest Crollius H."/>
        </authorList>
    </citation>
    <scope>NUCLEOTIDE SEQUENCE [LARGE SCALE GENOMIC DNA]</scope>
</reference>
<evidence type="ECO:0000256" key="6">
    <source>
        <dbReference type="ARBA" id="ARBA00022658"/>
    </source>
</evidence>
<sequence length="746" mass="85771">IIGAEDEDFENEINDAPGDQWKCFNDIEQLKERPTHLLVFLQHVILQFDPAPLLCYLHVDLFKNLSAKETKKHFVEFCSTFLDKGAVLRVTTPGNVAFELDRNRPDQLSEEQQKRMAEEVQAMQAAEVAKQLEDFRQKRMMGMTLNELELQDVESHYPTDRIPLEMKEKSVAENLLDKMSETQPTIVSDEEKCQSIFSAVASYMKHLGVKTRAADSKKSRGGFFRRQLVTRKKNQPKPSPGGQQSLETVKPAMWKQAKYPVPACKKVRLTVEMDKPGSSDSLIGQLHSRDRLSSVNRLKKIIIKILFSANSSSESAIIRFQNNGSTVPYFEGPVLVPEGQSHSPTSPSPQLEEMEPRFLEFEQDPPNWRELASPEALSGLSKKETKRQEVINVSELFATEHAHVRMLSVLQMIFSKPLEREQLLTTIELSTIFPNLDEIIEMHYNFYENLKKQRLEDNFIVKSISTTLLNRFEGTEGEWFQKLTARFCSHQSWALDQIKNRQKKDPRFNSFILEAESKPQCRRLQLKDIIPIEMQRLTKYPLLLENIAKNTEDPAEKERIQQSAECCRKILNHVNEEVKVMENLLSLKEYQRKLDTSGLKPSIELYTEYKNLDLTQRKMLYEGPVTWKVTKEKAIEVQCVLLGDLLVLLQKQDDKMVLKCQSKSNIAVQEGKQMLSPIIKLNSVFLREVATDRKAFYVIFTWDSGAQIYELVAQSVGERKIWTEVIKSAVDDLKTSGAPMRLSLPP</sequence>
<dbReference type="GO" id="GO:0001664">
    <property type="term" value="F:G protein-coupled receptor binding"/>
    <property type="evidence" value="ECO:0007669"/>
    <property type="project" value="TreeGrafter"/>
</dbReference>
<keyword evidence="5" id="KW-0597">Phosphoprotein</keyword>
<feature type="domain" description="DH" evidence="10">
    <location>
        <begin position="393"/>
        <end position="577"/>
    </location>
</feature>
<dbReference type="GeneTree" id="ENSGT00940000161180"/>
<dbReference type="Pfam" id="PF00621">
    <property type="entry name" value="RhoGEF"/>
    <property type="match status" value="1"/>
</dbReference>
<keyword evidence="7" id="KW-0175">Coiled coil</keyword>
<dbReference type="Pfam" id="PF17838">
    <property type="entry name" value="PH_16"/>
    <property type="match status" value="1"/>
</dbReference>
<dbReference type="InterPro" id="IPR041020">
    <property type="entry name" value="PH_16"/>
</dbReference>
<keyword evidence="6" id="KW-0344">Guanine-nucleotide releasing factor</keyword>
<dbReference type="Pfam" id="PF09128">
    <property type="entry name" value="RGS-like"/>
    <property type="match status" value="1"/>
</dbReference>
<dbReference type="PANTHER" id="PTHR45872">
    <property type="entry name" value="RHO GUANINE NUCLEOTIDE EXCHANGE FACTOR 2, ISOFORM D"/>
    <property type="match status" value="1"/>
</dbReference>
<dbReference type="PANTHER" id="PTHR45872:SF4">
    <property type="entry name" value="RHO GUANINE NUCLEOTIDE EXCHANGE FACTOR 1"/>
    <property type="match status" value="1"/>
</dbReference>
<dbReference type="SUPFAM" id="SSF48065">
    <property type="entry name" value="DBL homology domain (DH-domain)"/>
    <property type="match status" value="1"/>
</dbReference>
<dbReference type="GO" id="GO:0007186">
    <property type="term" value="P:G protein-coupled receptor signaling pathway"/>
    <property type="evidence" value="ECO:0007669"/>
    <property type="project" value="TreeGrafter"/>
</dbReference>
<dbReference type="SMART" id="SM00233">
    <property type="entry name" value="PH"/>
    <property type="match status" value="1"/>
</dbReference>
<dbReference type="InterPro" id="IPR015212">
    <property type="entry name" value="RGS-like_dom"/>
</dbReference>
<dbReference type="InterPro" id="IPR001849">
    <property type="entry name" value="PH_domain"/>
</dbReference>
<dbReference type="InParanoid" id="H3CRZ1"/>
<comment type="subcellular location">
    <subcellularLocation>
        <location evidence="2">Cytoplasm</location>
    </subcellularLocation>
    <subcellularLocation>
        <location evidence="1">Membrane</location>
    </subcellularLocation>
</comment>
<dbReference type="SMART" id="SM00325">
    <property type="entry name" value="RhoGEF"/>
    <property type="match status" value="1"/>
</dbReference>
<dbReference type="InterPro" id="IPR011993">
    <property type="entry name" value="PH-like_dom_sf"/>
</dbReference>
<evidence type="ECO:0000313" key="12">
    <source>
        <dbReference type="Proteomes" id="UP000007303"/>
    </source>
</evidence>
<keyword evidence="12" id="KW-1185">Reference proteome</keyword>
<organism evidence="11 12">
    <name type="scientific">Tetraodon nigroviridis</name>
    <name type="common">Spotted green pufferfish</name>
    <name type="synonym">Chelonodon nigroviridis</name>
    <dbReference type="NCBI Taxonomy" id="99883"/>
    <lineage>
        <taxon>Eukaryota</taxon>
        <taxon>Metazoa</taxon>
        <taxon>Chordata</taxon>
        <taxon>Craniata</taxon>
        <taxon>Vertebrata</taxon>
        <taxon>Euteleostomi</taxon>
        <taxon>Actinopterygii</taxon>
        <taxon>Neopterygii</taxon>
        <taxon>Teleostei</taxon>
        <taxon>Neoteleostei</taxon>
        <taxon>Acanthomorphata</taxon>
        <taxon>Eupercaria</taxon>
        <taxon>Tetraodontiformes</taxon>
        <taxon>Tetradontoidea</taxon>
        <taxon>Tetraodontidae</taxon>
        <taxon>Tetraodon</taxon>
    </lineage>
</organism>
<dbReference type="PROSITE" id="PS50010">
    <property type="entry name" value="DH_2"/>
    <property type="match status" value="1"/>
</dbReference>
<evidence type="ECO:0000256" key="8">
    <source>
        <dbReference type="ARBA" id="ARBA00023136"/>
    </source>
</evidence>
<reference evidence="11" key="3">
    <citation type="submission" date="2025-09" db="UniProtKB">
        <authorList>
            <consortium name="Ensembl"/>
        </authorList>
    </citation>
    <scope>IDENTIFICATION</scope>
</reference>
<evidence type="ECO:0000256" key="7">
    <source>
        <dbReference type="ARBA" id="ARBA00023054"/>
    </source>
</evidence>
<dbReference type="GO" id="GO:0035556">
    <property type="term" value="P:intracellular signal transduction"/>
    <property type="evidence" value="ECO:0007669"/>
    <property type="project" value="InterPro"/>
</dbReference>
<dbReference type="GO" id="GO:0005737">
    <property type="term" value="C:cytoplasm"/>
    <property type="evidence" value="ECO:0007669"/>
    <property type="project" value="UniProtKB-SubCell"/>
</dbReference>
<evidence type="ECO:0000313" key="11">
    <source>
        <dbReference type="Ensembl" id="ENSTNIP00000011025.1"/>
    </source>
</evidence>
<dbReference type="GO" id="GO:0005096">
    <property type="term" value="F:GTPase activator activity"/>
    <property type="evidence" value="ECO:0007669"/>
    <property type="project" value="UniProtKB-KW"/>
</dbReference>
<reference evidence="11" key="2">
    <citation type="submission" date="2025-08" db="UniProtKB">
        <authorList>
            <consortium name="Ensembl"/>
        </authorList>
    </citation>
    <scope>IDENTIFICATION</scope>
</reference>
<keyword evidence="4" id="KW-0963">Cytoplasm</keyword>
<dbReference type="Ensembl" id="ENSTNIT00000011207.1">
    <property type="protein sequence ID" value="ENSTNIP00000011025.1"/>
    <property type="gene ID" value="ENSTNIG00000008198.1"/>
</dbReference>
<dbReference type="Gene3D" id="2.30.29.30">
    <property type="entry name" value="Pleckstrin-homology domain (PH domain)/Phosphotyrosine-binding domain (PTB)"/>
    <property type="match status" value="1"/>
</dbReference>
<dbReference type="GO" id="GO:0005085">
    <property type="term" value="F:guanyl-nucleotide exchange factor activity"/>
    <property type="evidence" value="ECO:0007669"/>
    <property type="project" value="UniProtKB-KW"/>
</dbReference>
<keyword evidence="3" id="KW-0343">GTPase activation</keyword>
<dbReference type="InterPro" id="IPR036305">
    <property type="entry name" value="RGS_sf"/>
</dbReference>
<dbReference type="Proteomes" id="UP000007303">
    <property type="component" value="Unassembled WGS sequence"/>
</dbReference>
<evidence type="ECO:0000256" key="1">
    <source>
        <dbReference type="ARBA" id="ARBA00004370"/>
    </source>
</evidence>
<dbReference type="InterPro" id="IPR044926">
    <property type="entry name" value="RGS_subdomain_2"/>
</dbReference>
<proteinExistence type="predicted"/>
<evidence type="ECO:0000259" key="10">
    <source>
        <dbReference type="PROSITE" id="PS50010"/>
    </source>
</evidence>
<name>H3CRZ1_TETNG</name>
<dbReference type="Gene3D" id="1.20.900.10">
    <property type="entry name" value="Dbl homology (DH) domain"/>
    <property type="match status" value="1"/>
</dbReference>
<dbReference type="AlphaFoldDB" id="H3CRZ1"/>
<evidence type="ECO:0000256" key="4">
    <source>
        <dbReference type="ARBA" id="ARBA00022490"/>
    </source>
</evidence>
<accession>H3CRZ1</accession>
<keyword evidence="8" id="KW-0472">Membrane</keyword>